<keyword evidence="1" id="KW-0175">Coiled coil</keyword>
<evidence type="ECO:0000256" key="1">
    <source>
        <dbReference type="SAM" id="Coils"/>
    </source>
</evidence>
<evidence type="ECO:0000313" key="4">
    <source>
        <dbReference type="Proteomes" id="UP000510647"/>
    </source>
</evidence>
<organism evidence="3 4">
    <name type="scientific">Torulaspora globosa</name>
    <dbReference type="NCBI Taxonomy" id="48254"/>
    <lineage>
        <taxon>Eukaryota</taxon>
        <taxon>Fungi</taxon>
        <taxon>Dikarya</taxon>
        <taxon>Ascomycota</taxon>
        <taxon>Saccharomycotina</taxon>
        <taxon>Saccharomycetes</taxon>
        <taxon>Saccharomycetales</taxon>
        <taxon>Saccharomycetaceae</taxon>
        <taxon>Torulaspora</taxon>
    </lineage>
</organism>
<sequence>MRYDMALMQRASPMVFSRERYEEYPMEYAELKHYLMSNGVEESWRRHLKPYTHVDYLDYLLYRDDETGTTIDVNKKLVCEYVLYQVQSLRSDVESCVSMEELMSLEPRSLEWYDCLTKLLEMTNATNLDIPLLQDNDGSPGKGHEKFGGVHRSNTIIKKNRELQELTSFVLSNAIKKGIELKPVNMDNPLEFLKNAIETIISSSSESREEKPDRQMDSLETAFKDLQLAHSFLTKQFENDRNEYLQNIEILQRTNKELQQRLLDYHSDLSQAENKLQETERELEENNKRASQSQRKSLGITSPIFSGETWNEPLPGSAKSFNSAATNTHSITIMRTEFKRLLVENQRRYEKELQEERDARLKLQKELESLRRRSR</sequence>
<reference evidence="3 4" key="1">
    <citation type="submission" date="2020-06" db="EMBL/GenBank/DDBJ databases">
        <title>The yeast mating-type switching endonuclease HO is a domesticated member of an unorthodox homing genetic element family.</title>
        <authorList>
            <person name="Coughlan A.Y."/>
            <person name="Lombardi L."/>
            <person name="Braun-Galleani S."/>
            <person name="Martos A.R."/>
            <person name="Galeote V."/>
            <person name="Bigey F."/>
            <person name="Dequin S."/>
            <person name="Byrne K.P."/>
            <person name="Wolfe K.H."/>
        </authorList>
    </citation>
    <scope>NUCLEOTIDE SEQUENCE [LARGE SCALE GENOMIC DNA]</scope>
    <source>
        <strain evidence="3 4">CBS2947</strain>
    </source>
</reference>
<keyword evidence="4" id="KW-1185">Reference proteome</keyword>
<gene>
    <name evidence="3" type="ORF">HG537_0C02100</name>
</gene>
<accession>A0A7H9HQI7</accession>
<dbReference type="Proteomes" id="UP000510647">
    <property type="component" value="Chromosome 3"/>
</dbReference>
<protein>
    <submittedName>
        <fullName evidence="3">Uncharacterized protein</fullName>
    </submittedName>
</protein>
<evidence type="ECO:0000256" key="2">
    <source>
        <dbReference type="SAM" id="MobiDB-lite"/>
    </source>
</evidence>
<dbReference type="EMBL" id="CP059269">
    <property type="protein sequence ID" value="QLQ79563.1"/>
    <property type="molecule type" value="Genomic_DNA"/>
</dbReference>
<evidence type="ECO:0000313" key="3">
    <source>
        <dbReference type="EMBL" id="QLQ79563.1"/>
    </source>
</evidence>
<feature type="region of interest" description="Disordered" evidence="2">
    <location>
        <begin position="273"/>
        <end position="297"/>
    </location>
</feature>
<dbReference type="OrthoDB" id="3996692at2759"/>
<name>A0A7H9HQI7_9SACH</name>
<dbReference type="AlphaFoldDB" id="A0A7H9HQI7"/>
<feature type="coiled-coil region" evidence="1">
    <location>
        <begin position="339"/>
        <end position="373"/>
    </location>
</feature>
<feature type="compositionally biased region" description="Basic and acidic residues" evidence="2">
    <location>
        <begin position="275"/>
        <end position="288"/>
    </location>
</feature>
<proteinExistence type="predicted"/>